<dbReference type="AlphaFoldDB" id="A0A318N855"/>
<dbReference type="EMBL" id="QGLM01000014">
    <property type="protein sequence ID" value="PXY95158.1"/>
    <property type="molecule type" value="Genomic_DNA"/>
</dbReference>
<gene>
    <name evidence="1" type="ORF">DKK76_06835</name>
</gene>
<name>A0A318N855_FRIPE</name>
<evidence type="ECO:0008006" key="3">
    <source>
        <dbReference type="Google" id="ProtNLM"/>
    </source>
</evidence>
<evidence type="ECO:0000313" key="2">
    <source>
        <dbReference type="Proteomes" id="UP000247838"/>
    </source>
</evidence>
<protein>
    <recommendedName>
        <fullName evidence="3">DUF1833 domain-containing protein</fullName>
    </recommendedName>
</protein>
<sequence length="169" mass="19626">MSISQEQREFFTQKNPAEEYDTIIFNHPEFSQPVRLVLNQFKPFIFGGNEYIPVAAKVNYPSQGNDLIPQLTLQFSRIYVGDEFKKIINSITPFGWQEPISMVYEQYNALSMDKPTNRYSLYVTENGIRFNRTSVQVTASDDNPMILAKPHYESNPIYTLEEYRGLAYA</sequence>
<reference evidence="1 2" key="1">
    <citation type="submission" date="2018-05" db="EMBL/GenBank/DDBJ databases">
        <title>Reference genomes for bee gut microbiota database.</title>
        <authorList>
            <person name="Ellegaard K.M."/>
        </authorList>
    </citation>
    <scope>NUCLEOTIDE SEQUENCE [LARGE SCALE GENOMIC DNA]</scope>
    <source>
        <strain evidence="1 2">ESL0167</strain>
    </source>
</reference>
<evidence type="ECO:0000313" key="1">
    <source>
        <dbReference type="EMBL" id="PXY95158.1"/>
    </source>
</evidence>
<organism evidence="1 2">
    <name type="scientific">Frischella perrara</name>
    <dbReference type="NCBI Taxonomy" id="1267021"/>
    <lineage>
        <taxon>Bacteria</taxon>
        <taxon>Pseudomonadati</taxon>
        <taxon>Pseudomonadota</taxon>
        <taxon>Gammaproteobacteria</taxon>
        <taxon>Orbales</taxon>
        <taxon>Orbaceae</taxon>
        <taxon>Frischella</taxon>
    </lineage>
</organism>
<dbReference type="Proteomes" id="UP000247838">
    <property type="component" value="Unassembled WGS sequence"/>
</dbReference>
<proteinExistence type="predicted"/>
<dbReference type="RefSeq" id="WP_110443681.1">
    <property type="nucleotide sequence ID" value="NZ_QGLM01000014.1"/>
</dbReference>
<comment type="caution">
    <text evidence="1">The sequence shown here is derived from an EMBL/GenBank/DDBJ whole genome shotgun (WGS) entry which is preliminary data.</text>
</comment>
<accession>A0A318N855</accession>